<keyword evidence="3" id="KW-1185">Reference proteome</keyword>
<name>A0A2G5EDH2_AQUCA</name>
<evidence type="ECO:0000313" key="3">
    <source>
        <dbReference type="Proteomes" id="UP000230069"/>
    </source>
</evidence>
<dbReference type="EMBL" id="KZ305026">
    <property type="protein sequence ID" value="PIA53808.1"/>
    <property type="molecule type" value="Genomic_DNA"/>
</dbReference>
<reference evidence="2 3" key="1">
    <citation type="submission" date="2017-09" db="EMBL/GenBank/DDBJ databases">
        <title>WGS assembly of Aquilegia coerulea Goldsmith.</title>
        <authorList>
            <person name="Hodges S."/>
            <person name="Kramer E."/>
            <person name="Nordborg M."/>
            <person name="Tomkins J."/>
            <person name="Borevitz J."/>
            <person name="Derieg N."/>
            <person name="Yan J."/>
            <person name="Mihaltcheva S."/>
            <person name="Hayes R.D."/>
            <person name="Rokhsar D."/>
        </authorList>
    </citation>
    <scope>NUCLEOTIDE SEQUENCE [LARGE SCALE GENOMIC DNA]</scope>
    <source>
        <strain evidence="3">cv. Goldsmith</strain>
    </source>
</reference>
<protein>
    <submittedName>
        <fullName evidence="2">Uncharacterized protein</fullName>
    </submittedName>
</protein>
<proteinExistence type="predicted"/>
<accession>A0A2G5EDH2</accession>
<sequence length="78" mass="9325">MRDYQDSSCIISVSHMFSGHPCRIFPYYCTTEPYVMDSTCLFAIGFQVQEIFVYDLPKQVNLCFFILSIHFFFFYFNN</sequence>
<gene>
    <name evidence="2" type="ORF">AQUCO_00900414v1</name>
</gene>
<evidence type="ECO:0000256" key="1">
    <source>
        <dbReference type="SAM" id="Phobius"/>
    </source>
</evidence>
<keyword evidence="1" id="KW-1133">Transmembrane helix</keyword>
<keyword evidence="1" id="KW-0472">Membrane</keyword>
<evidence type="ECO:0000313" key="2">
    <source>
        <dbReference type="EMBL" id="PIA53808.1"/>
    </source>
</evidence>
<organism evidence="2 3">
    <name type="scientific">Aquilegia coerulea</name>
    <name type="common">Rocky mountain columbine</name>
    <dbReference type="NCBI Taxonomy" id="218851"/>
    <lineage>
        <taxon>Eukaryota</taxon>
        <taxon>Viridiplantae</taxon>
        <taxon>Streptophyta</taxon>
        <taxon>Embryophyta</taxon>
        <taxon>Tracheophyta</taxon>
        <taxon>Spermatophyta</taxon>
        <taxon>Magnoliopsida</taxon>
        <taxon>Ranunculales</taxon>
        <taxon>Ranunculaceae</taxon>
        <taxon>Thalictroideae</taxon>
        <taxon>Aquilegia</taxon>
    </lineage>
</organism>
<dbReference type="Proteomes" id="UP000230069">
    <property type="component" value="Unassembled WGS sequence"/>
</dbReference>
<dbReference type="EMBL" id="KZ305026">
    <property type="protein sequence ID" value="PIA53807.1"/>
    <property type="molecule type" value="Genomic_DNA"/>
</dbReference>
<dbReference type="OrthoDB" id="10263222at2759"/>
<dbReference type="AlphaFoldDB" id="A0A2G5EDH2"/>
<feature type="transmembrane region" description="Helical" evidence="1">
    <location>
        <begin position="59"/>
        <end position="76"/>
    </location>
</feature>
<keyword evidence="1" id="KW-0812">Transmembrane</keyword>